<feature type="compositionally biased region" description="Polar residues" evidence="3">
    <location>
        <begin position="324"/>
        <end position="333"/>
    </location>
</feature>
<reference evidence="5 6" key="1">
    <citation type="submission" date="2017-06" db="EMBL/GenBank/DDBJ databases">
        <title>Ant-infecting Ophiocordyceps genomes reveal a high diversity of potential behavioral manipulation genes and a possible major role for enterotoxins.</title>
        <authorList>
            <person name="De Bekker C."/>
            <person name="Evans H.C."/>
            <person name="Brachmann A."/>
            <person name="Hughes D.P."/>
        </authorList>
    </citation>
    <scope>NUCLEOTIDE SEQUENCE [LARGE SCALE GENOMIC DNA]</scope>
    <source>
        <strain evidence="5 6">1348a</strain>
    </source>
</reference>
<dbReference type="Proteomes" id="UP000224854">
    <property type="component" value="Unassembled WGS sequence"/>
</dbReference>
<feature type="compositionally biased region" description="Low complexity" evidence="3">
    <location>
        <begin position="52"/>
        <end position="64"/>
    </location>
</feature>
<feature type="region of interest" description="Disordered" evidence="3">
    <location>
        <begin position="277"/>
        <end position="386"/>
    </location>
</feature>
<feature type="compositionally biased region" description="Pro residues" evidence="3">
    <location>
        <begin position="280"/>
        <end position="290"/>
    </location>
</feature>
<feature type="compositionally biased region" description="Polar residues" evidence="3">
    <location>
        <begin position="42"/>
        <end position="51"/>
    </location>
</feature>
<dbReference type="AlphaFoldDB" id="A0A2C5ZUC0"/>
<dbReference type="PANTHER" id="PTHR42919">
    <property type="entry name" value="N-ALPHA-ACETYLTRANSFERASE"/>
    <property type="match status" value="1"/>
</dbReference>
<protein>
    <recommendedName>
        <fullName evidence="4">N-acetyltransferase domain-containing protein</fullName>
    </recommendedName>
</protein>
<dbReference type="Pfam" id="PF00583">
    <property type="entry name" value="Acetyltransf_1"/>
    <property type="match status" value="1"/>
</dbReference>
<feature type="domain" description="N-acetyltransferase" evidence="4">
    <location>
        <begin position="82"/>
        <end position="246"/>
    </location>
</feature>
<evidence type="ECO:0000256" key="3">
    <source>
        <dbReference type="SAM" id="MobiDB-lite"/>
    </source>
</evidence>
<feature type="compositionally biased region" description="Pro residues" evidence="3">
    <location>
        <begin position="313"/>
        <end position="322"/>
    </location>
</feature>
<dbReference type="PROSITE" id="PS51186">
    <property type="entry name" value="GNAT"/>
    <property type="match status" value="1"/>
</dbReference>
<dbReference type="InterPro" id="IPR000182">
    <property type="entry name" value="GNAT_dom"/>
</dbReference>
<keyword evidence="2" id="KW-0012">Acyltransferase</keyword>
<keyword evidence="1" id="KW-0808">Transferase</keyword>
<feature type="region of interest" description="Disordered" evidence="3">
    <location>
        <begin position="20"/>
        <end position="78"/>
    </location>
</feature>
<organism evidence="5 6">
    <name type="scientific">Ophiocordyceps australis</name>
    <dbReference type="NCBI Taxonomy" id="1399860"/>
    <lineage>
        <taxon>Eukaryota</taxon>
        <taxon>Fungi</taxon>
        <taxon>Dikarya</taxon>
        <taxon>Ascomycota</taxon>
        <taxon>Pezizomycotina</taxon>
        <taxon>Sordariomycetes</taxon>
        <taxon>Hypocreomycetidae</taxon>
        <taxon>Hypocreales</taxon>
        <taxon>Ophiocordycipitaceae</taxon>
        <taxon>Ophiocordyceps</taxon>
    </lineage>
</organism>
<dbReference type="GO" id="GO:0007064">
    <property type="term" value="P:mitotic sister chromatid cohesion"/>
    <property type="evidence" value="ECO:0007669"/>
    <property type="project" value="TreeGrafter"/>
</dbReference>
<dbReference type="PANTHER" id="PTHR42919:SF8">
    <property type="entry name" value="N-ALPHA-ACETYLTRANSFERASE 50"/>
    <property type="match status" value="1"/>
</dbReference>
<evidence type="ECO:0000259" key="4">
    <source>
        <dbReference type="PROSITE" id="PS51186"/>
    </source>
</evidence>
<evidence type="ECO:0000256" key="2">
    <source>
        <dbReference type="ARBA" id="ARBA00023315"/>
    </source>
</evidence>
<dbReference type="GO" id="GO:0016747">
    <property type="term" value="F:acyltransferase activity, transferring groups other than amino-acyl groups"/>
    <property type="evidence" value="ECO:0007669"/>
    <property type="project" value="InterPro"/>
</dbReference>
<dbReference type="SUPFAM" id="SSF55729">
    <property type="entry name" value="Acyl-CoA N-acyltransferases (Nat)"/>
    <property type="match status" value="1"/>
</dbReference>
<keyword evidence="6" id="KW-1185">Reference proteome</keyword>
<name>A0A2C5ZUC0_9HYPO</name>
<dbReference type="OrthoDB" id="47374at2759"/>
<sequence length="386" mass="41432">MSLPTSKASDSQLSIRSFFHSKSTPTYAPPPAPLPASNDTPAATTNAPDKTSSLPAPSSSSPTSQKLDPPFPPWPANLPRQAAIRPVTTTDIVALRRINTLLLPVSYPDTFYQLVVDPASPSRFSRVITWASNQDEEPKVVGAVVSRIQPSPRAQNHDDLYIQSLCLLSPYRGLGLVAAALQHIVATAVADPGCHVRLITAHVWTENEQGLRWYDGRGFRRREPPVQDYYRKLRPGSAWLVERDVDTPIRGVQSSSLIAPPPSRSIAPSPTAAVVNLAAPAPPSSTPSCPPQAGTSSTGPPKFSDDPRAGTETPPPSVPPAPSRGQSYQTQRPGTDWNDLPADMAPNLLLPTRSNRREPNSGTSSRSSSAARKKRDRTYPAAAFGS</sequence>
<proteinExistence type="predicted"/>
<dbReference type="InterPro" id="IPR051556">
    <property type="entry name" value="N-term/lysine_N-AcTrnsfr"/>
</dbReference>
<evidence type="ECO:0000313" key="5">
    <source>
        <dbReference type="EMBL" id="PHH83606.1"/>
    </source>
</evidence>
<dbReference type="EMBL" id="NJEU01000007">
    <property type="protein sequence ID" value="PHH83606.1"/>
    <property type="molecule type" value="Genomic_DNA"/>
</dbReference>
<comment type="caution">
    <text evidence="5">The sequence shown here is derived from an EMBL/GenBank/DDBJ whole genome shotgun (WGS) entry which is preliminary data.</text>
</comment>
<evidence type="ECO:0000256" key="1">
    <source>
        <dbReference type="ARBA" id="ARBA00022679"/>
    </source>
</evidence>
<dbReference type="CDD" id="cd04301">
    <property type="entry name" value="NAT_SF"/>
    <property type="match status" value="1"/>
</dbReference>
<accession>A0A2C5ZUC0</accession>
<dbReference type="Gene3D" id="3.40.630.30">
    <property type="match status" value="1"/>
</dbReference>
<evidence type="ECO:0000313" key="6">
    <source>
        <dbReference type="Proteomes" id="UP000224854"/>
    </source>
</evidence>
<gene>
    <name evidence="5" type="ORF">CDD82_6634</name>
</gene>
<dbReference type="GO" id="GO:0031415">
    <property type="term" value="C:NatA complex"/>
    <property type="evidence" value="ECO:0007669"/>
    <property type="project" value="TreeGrafter"/>
</dbReference>
<dbReference type="InterPro" id="IPR016181">
    <property type="entry name" value="Acyl_CoA_acyltransferase"/>
</dbReference>